<dbReference type="GO" id="GO:0006508">
    <property type="term" value="P:proteolysis"/>
    <property type="evidence" value="ECO:0007669"/>
    <property type="project" value="UniProtKB-KW"/>
</dbReference>
<gene>
    <name evidence="5" type="ORF">IAB27_02845</name>
</gene>
<name>A0A9D0ZS86_9FIRM</name>
<keyword evidence="3" id="KW-0378">Hydrolase</keyword>
<evidence type="ECO:0000256" key="4">
    <source>
        <dbReference type="ARBA" id="ARBA00022825"/>
    </source>
</evidence>
<evidence type="ECO:0000256" key="3">
    <source>
        <dbReference type="ARBA" id="ARBA00022801"/>
    </source>
</evidence>
<evidence type="ECO:0000256" key="2">
    <source>
        <dbReference type="ARBA" id="ARBA00022670"/>
    </source>
</evidence>
<proteinExistence type="inferred from homology"/>
<sequence>MYSLLFSDFPKGVDNHKDVIKKYIKDDYKVAILPWAFPTELDAERFDNEYFSKDTNRYQRYIGALKMLDIRDENIIICNCYRESRDELLKILEDVDVIFLPGGNPEMMFSKVVHDKDLLYVLKYTKKIVIGESAGCELQLRRYFITAKNNYYKYFAFYDGFGLIDGNFYIDVHTINNKNYLNKLEKVALECKKDVYAIYDGGLIVYNRENKSLDTFNPVRKFEVR</sequence>
<accession>A0A9D0ZS86</accession>
<keyword evidence="2" id="KW-0645">Protease</keyword>
<keyword evidence="4" id="KW-0720">Serine protease</keyword>
<dbReference type="AlphaFoldDB" id="A0A9D0ZS86"/>
<dbReference type="Gene3D" id="3.40.50.880">
    <property type="match status" value="1"/>
</dbReference>
<dbReference type="SUPFAM" id="SSF52317">
    <property type="entry name" value="Class I glutamine amidotransferase-like"/>
    <property type="match status" value="1"/>
</dbReference>
<keyword evidence="5" id="KW-0315">Glutamine amidotransferase</keyword>
<dbReference type="Pfam" id="PF03575">
    <property type="entry name" value="Peptidase_S51"/>
    <property type="match status" value="1"/>
</dbReference>
<reference evidence="5" key="1">
    <citation type="submission" date="2020-10" db="EMBL/GenBank/DDBJ databases">
        <authorList>
            <person name="Gilroy R."/>
        </authorList>
    </citation>
    <scope>NUCLEOTIDE SEQUENCE</scope>
    <source>
        <strain evidence="5">CHK147-3167</strain>
    </source>
</reference>
<evidence type="ECO:0000256" key="1">
    <source>
        <dbReference type="ARBA" id="ARBA00006534"/>
    </source>
</evidence>
<evidence type="ECO:0000313" key="5">
    <source>
        <dbReference type="EMBL" id="HIQ90552.1"/>
    </source>
</evidence>
<dbReference type="EMBL" id="DVFV01000054">
    <property type="protein sequence ID" value="HIQ90552.1"/>
    <property type="molecule type" value="Genomic_DNA"/>
</dbReference>
<dbReference type="InterPro" id="IPR029062">
    <property type="entry name" value="Class_I_gatase-like"/>
</dbReference>
<dbReference type="Proteomes" id="UP000886786">
    <property type="component" value="Unassembled WGS sequence"/>
</dbReference>
<dbReference type="GO" id="GO:0008236">
    <property type="term" value="F:serine-type peptidase activity"/>
    <property type="evidence" value="ECO:0007669"/>
    <property type="project" value="UniProtKB-KW"/>
</dbReference>
<comment type="caution">
    <text evidence="5">The sequence shown here is derived from an EMBL/GenBank/DDBJ whole genome shotgun (WGS) entry which is preliminary data.</text>
</comment>
<protein>
    <submittedName>
        <fullName evidence="5">Type 1 glutamine amidotransferase-like domain-containing protein</fullName>
    </submittedName>
</protein>
<organism evidence="5 6">
    <name type="scientific">Candidatus Coprosoma intestinipullorum</name>
    <dbReference type="NCBI Taxonomy" id="2840752"/>
    <lineage>
        <taxon>Bacteria</taxon>
        <taxon>Bacillati</taxon>
        <taxon>Bacillota</taxon>
        <taxon>Bacillota incertae sedis</taxon>
        <taxon>Candidatus Coprosoma</taxon>
    </lineage>
</organism>
<dbReference type="InterPro" id="IPR005320">
    <property type="entry name" value="Peptidase_S51"/>
</dbReference>
<comment type="similarity">
    <text evidence="1">Belongs to the peptidase S51 family.</text>
</comment>
<reference evidence="5" key="2">
    <citation type="journal article" date="2021" name="PeerJ">
        <title>Extensive microbial diversity within the chicken gut microbiome revealed by metagenomics and culture.</title>
        <authorList>
            <person name="Gilroy R."/>
            <person name="Ravi A."/>
            <person name="Getino M."/>
            <person name="Pursley I."/>
            <person name="Horton D.L."/>
            <person name="Alikhan N.F."/>
            <person name="Baker D."/>
            <person name="Gharbi K."/>
            <person name="Hall N."/>
            <person name="Watson M."/>
            <person name="Adriaenssens E.M."/>
            <person name="Foster-Nyarko E."/>
            <person name="Jarju S."/>
            <person name="Secka A."/>
            <person name="Antonio M."/>
            <person name="Oren A."/>
            <person name="Chaudhuri R.R."/>
            <person name="La Ragione R."/>
            <person name="Hildebrand F."/>
            <person name="Pallen M.J."/>
        </authorList>
    </citation>
    <scope>NUCLEOTIDE SEQUENCE</scope>
    <source>
        <strain evidence="5">CHK147-3167</strain>
    </source>
</reference>
<evidence type="ECO:0000313" key="6">
    <source>
        <dbReference type="Proteomes" id="UP000886786"/>
    </source>
</evidence>